<evidence type="ECO:0000259" key="7">
    <source>
        <dbReference type="PROSITE" id="PS50002"/>
    </source>
</evidence>
<dbReference type="SUPFAM" id="SSF50044">
    <property type="entry name" value="SH3-domain"/>
    <property type="match status" value="1"/>
</dbReference>
<dbReference type="Pfam" id="PF14604">
    <property type="entry name" value="SH3_9"/>
    <property type="match status" value="1"/>
</dbReference>
<evidence type="ECO:0000256" key="4">
    <source>
        <dbReference type="ARBA" id="ARBA00022490"/>
    </source>
</evidence>
<dbReference type="CDD" id="cd01212">
    <property type="entry name" value="PTB_JIP"/>
    <property type="match status" value="1"/>
</dbReference>
<dbReference type="GO" id="GO:0007254">
    <property type="term" value="P:JNK cascade"/>
    <property type="evidence" value="ECO:0007669"/>
    <property type="project" value="TreeGrafter"/>
</dbReference>
<dbReference type="PROSITE" id="PS01179">
    <property type="entry name" value="PID"/>
    <property type="match status" value="1"/>
</dbReference>
<dbReference type="GO" id="GO:0008432">
    <property type="term" value="F:JUN kinase binding"/>
    <property type="evidence" value="ECO:0007669"/>
    <property type="project" value="TreeGrafter"/>
</dbReference>
<evidence type="ECO:0000313" key="8">
    <source>
        <dbReference type="Proteomes" id="UP000887565"/>
    </source>
</evidence>
<feature type="domain" description="SH3" evidence="7">
    <location>
        <begin position="19"/>
        <end position="80"/>
    </location>
</feature>
<dbReference type="GO" id="GO:0005078">
    <property type="term" value="F:MAP-kinase scaffold activity"/>
    <property type="evidence" value="ECO:0007669"/>
    <property type="project" value="TreeGrafter"/>
</dbReference>
<dbReference type="PROSITE" id="PS50002">
    <property type="entry name" value="SH3"/>
    <property type="match status" value="1"/>
</dbReference>
<organism evidence="8 9">
    <name type="scientific">Romanomermis culicivorax</name>
    <name type="common">Nematode worm</name>
    <dbReference type="NCBI Taxonomy" id="13658"/>
    <lineage>
        <taxon>Eukaryota</taxon>
        <taxon>Metazoa</taxon>
        <taxon>Ecdysozoa</taxon>
        <taxon>Nematoda</taxon>
        <taxon>Enoplea</taxon>
        <taxon>Dorylaimia</taxon>
        <taxon>Mermithida</taxon>
        <taxon>Mermithoidea</taxon>
        <taxon>Mermithidae</taxon>
        <taxon>Romanomermis</taxon>
    </lineage>
</organism>
<dbReference type="PANTHER" id="PTHR47437">
    <property type="entry name" value="JNK-INTERACTING PROTEIN 1-LIKE PROTEIN"/>
    <property type="match status" value="1"/>
</dbReference>
<evidence type="ECO:0000256" key="3">
    <source>
        <dbReference type="ARBA" id="ARBA00022443"/>
    </source>
</evidence>
<keyword evidence="3 5" id="KW-0728">SH3 domain</keyword>
<protein>
    <submittedName>
        <fullName evidence="9">JNK-interacting protein 1</fullName>
    </submittedName>
</protein>
<keyword evidence="8" id="KW-1185">Reference proteome</keyword>
<comment type="similarity">
    <text evidence="2">Belongs to the JIP scaffold family.</text>
</comment>
<evidence type="ECO:0000313" key="9">
    <source>
        <dbReference type="WBParaSite" id="nRc.2.0.1.t01863-RA"/>
    </source>
</evidence>
<feature type="domain" description="PID" evidence="6">
    <location>
        <begin position="100"/>
        <end position="231"/>
    </location>
</feature>
<dbReference type="InterPro" id="IPR047178">
    <property type="entry name" value="JIP1_scaffold"/>
</dbReference>
<dbReference type="SMART" id="SM00326">
    <property type="entry name" value="SH3"/>
    <property type="match status" value="1"/>
</dbReference>
<evidence type="ECO:0000256" key="5">
    <source>
        <dbReference type="PROSITE-ProRule" id="PRU00192"/>
    </source>
</evidence>
<evidence type="ECO:0000259" key="6">
    <source>
        <dbReference type="PROSITE" id="PS01179"/>
    </source>
</evidence>
<dbReference type="InterPro" id="IPR006020">
    <property type="entry name" value="PTB/PI_dom"/>
</dbReference>
<proteinExistence type="inferred from homology"/>
<name>A0A915HIM8_ROMCU</name>
<dbReference type="WBParaSite" id="nRc.2.0.1.t01863-RA">
    <property type="protein sequence ID" value="nRc.2.0.1.t01863-RA"/>
    <property type="gene ID" value="nRc.2.0.1.g01863"/>
</dbReference>
<dbReference type="GO" id="GO:0005737">
    <property type="term" value="C:cytoplasm"/>
    <property type="evidence" value="ECO:0007669"/>
    <property type="project" value="UniProtKB-SubCell"/>
</dbReference>
<dbReference type="InterPro" id="IPR011993">
    <property type="entry name" value="PH-like_dom_sf"/>
</dbReference>
<accession>A0A915HIM8</accession>
<dbReference type="PANTHER" id="PTHR47437:SF4">
    <property type="entry name" value="JNK-INTERACTING PROTEIN 1-LIKE PROTEIN"/>
    <property type="match status" value="1"/>
</dbReference>
<reference evidence="9" key="1">
    <citation type="submission" date="2022-11" db="UniProtKB">
        <authorList>
            <consortium name="WormBaseParasite"/>
        </authorList>
    </citation>
    <scope>IDENTIFICATION</scope>
</reference>
<dbReference type="InterPro" id="IPR036028">
    <property type="entry name" value="SH3-like_dom_sf"/>
</dbReference>
<dbReference type="Proteomes" id="UP000887565">
    <property type="component" value="Unplaced"/>
</dbReference>
<dbReference type="GO" id="GO:0046328">
    <property type="term" value="P:regulation of JNK cascade"/>
    <property type="evidence" value="ECO:0007669"/>
    <property type="project" value="InterPro"/>
</dbReference>
<dbReference type="AlphaFoldDB" id="A0A915HIM8"/>
<comment type="subcellular location">
    <subcellularLocation>
        <location evidence="1">Cytoplasm</location>
    </subcellularLocation>
</comment>
<evidence type="ECO:0000256" key="1">
    <source>
        <dbReference type="ARBA" id="ARBA00004496"/>
    </source>
</evidence>
<dbReference type="InterPro" id="IPR001452">
    <property type="entry name" value="SH3_domain"/>
</dbReference>
<dbReference type="Gene3D" id="2.30.30.40">
    <property type="entry name" value="SH3 Domains"/>
    <property type="match status" value="1"/>
</dbReference>
<dbReference type="FunFam" id="2.30.30.40:FF:000032">
    <property type="entry name" value="Putative C-Jun-amino-terminal kinase-interacting protein 2"/>
    <property type="match status" value="1"/>
</dbReference>
<dbReference type="SUPFAM" id="SSF50729">
    <property type="entry name" value="PH domain-like"/>
    <property type="match status" value="1"/>
</dbReference>
<dbReference type="Pfam" id="PF00640">
    <property type="entry name" value="PID"/>
    <property type="match status" value="1"/>
</dbReference>
<dbReference type="Gene3D" id="2.30.29.30">
    <property type="entry name" value="Pleckstrin-homology domain (PH domain)/Phosphotyrosine-binding domain (PTB)"/>
    <property type="match status" value="1"/>
</dbReference>
<keyword evidence="4" id="KW-0963">Cytoplasm</keyword>
<sequence length="243" mass="27828">MTTDDSSGFSSDCTSSDLILQPTHRGMHRFVPRHQDELLIEVGDPIFVDYESDDQWCQGMNLRTGLAGIFPNTHVFEVDLDPFDMNNVNSDNLTSQKDTFFVTHLASVEVAHHKGNDVLTQAIHKVIQAFQKREDIVKPAPVLLDISFRGVHVIDKSKKNWFRCPNFDYFYSLQNISFCGAHPKQLKYFGFITKHPLLPRFACHVFMSNASTEPVVESIGRAFQKSYNEYMAFAHPTEDIYME</sequence>
<dbReference type="SMART" id="SM00462">
    <property type="entry name" value="PTB"/>
    <property type="match status" value="1"/>
</dbReference>
<dbReference type="OMA" id="SYNEYMA"/>
<evidence type="ECO:0000256" key="2">
    <source>
        <dbReference type="ARBA" id="ARBA00009866"/>
    </source>
</evidence>